<gene>
    <name evidence="1" type="ORF">BST25_20845</name>
</gene>
<dbReference type="InterPro" id="IPR007361">
    <property type="entry name" value="DUF427"/>
</dbReference>
<accession>A0A1X0DD56</accession>
<dbReference type="Gene3D" id="2.170.150.40">
    <property type="entry name" value="Domain of unknown function (DUF427)"/>
    <property type="match status" value="2"/>
</dbReference>
<dbReference type="Pfam" id="PF04248">
    <property type="entry name" value="NTP_transf_9"/>
    <property type="match status" value="2"/>
</dbReference>
<evidence type="ECO:0000313" key="2">
    <source>
        <dbReference type="Proteomes" id="UP000192566"/>
    </source>
</evidence>
<dbReference type="OrthoDB" id="285364at2"/>
<name>A0A1X0DD56_MYCHE</name>
<dbReference type="PANTHER" id="PTHR34310">
    <property type="entry name" value="DUF427 DOMAIN PROTEIN (AFU_ORTHOLOGUE AFUA_3G02220)"/>
    <property type="match status" value="1"/>
</dbReference>
<dbReference type="STRING" id="53376.BST25_20845"/>
<protein>
    <submittedName>
        <fullName evidence="1">Uncharacterized protein</fullName>
    </submittedName>
</protein>
<dbReference type="RefSeq" id="WP_083076833.1">
    <property type="nucleotide sequence ID" value="NZ_AP022615.1"/>
</dbReference>
<evidence type="ECO:0000313" key="1">
    <source>
        <dbReference type="EMBL" id="ORA69720.1"/>
    </source>
</evidence>
<sequence length="257" mass="29177">MTSDTGDRDYPQMAAARGRIEPAPRRVRGYLGHQLVFDTTAARYVWELPYYPAYYVPLADVRTEFLRDENHAQKVQLGPSRLHSLVGDGRTYPSAARVFDADSPVAGTVRFEWDPLRWFEEDEPIYGHPRNPYSRVDALRSHRRVRVELEGIALADTGSPVLLFETGLPTRYYIDPTDIAFEHLEPSPTRTLCPYKGVTSGYWSVRVGETVHPDLAWTYHYPLPAVGHIAGLVAFYNEKLDITVDGVALPRPRTQFS</sequence>
<reference evidence="1 2" key="1">
    <citation type="submission" date="2017-02" db="EMBL/GenBank/DDBJ databases">
        <title>The new phylogeny of genus Mycobacterium.</title>
        <authorList>
            <person name="Tortoli E."/>
            <person name="Trovato A."/>
            <person name="Cirillo D.M."/>
        </authorList>
    </citation>
    <scope>NUCLEOTIDE SEQUENCE [LARGE SCALE GENOMIC DNA]</scope>
    <source>
        <strain evidence="1 2">DSM 44471</strain>
    </source>
</reference>
<dbReference type="EMBL" id="MVHR01000044">
    <property type="protein sequence ID" value="ORA69720.1"/>
    <property type="molecule type" value="Genomic_DNA"/>
</dbReference>
<dbReference type="InterPro" id="IPR038694">
    <property type="entry name" value="DUF427_sf"/>
</dbReference>
<keyword evidence="2" id="KW-1185">Reference proteome</keyword>
<organism evidence="1 2">
    <name type="scientific">Mycobacterium heidelbergense</name>
    <dbReference type="NCBI Taxonomy" id="53376"/>
    <lineage>
        <taxon>Bacteria</taxon>
        <taxon>Bacillati</taxon>
        <taxon>Actinomycetota</taxon>
        <taxon>Actinomycetes</taxon>
        <taxon>Mycobacteriales</taxon>
        <taxon>Mycobacteriaceae</taxon>
        <taxon>Mycobacterium</taxon>
        <taxon>Mycobacterium simiae complex</taxon>
    </lineage>
</organism>
<comment type="caution">
    <text evidence="1">The sequence shown here is derived from an EMBL/GenBank/DDBJ whole genome shotgun (WGS) entry which is preliminary data.</text>
</comment>
<dbReference type="AlphaFoldDB" id="A0A1X0DD56"/>
<dbReference type="Proteomes" id="UP000192566">
    <property type="component" value="Unassembled WGS sequence"/>
</dbReference>
<dbReference type="PANTHER" id="PTHR34310:SF9">
    <property type="entry name" value="BLR5716 PROTEIN"/>
    <property type="match status" value="1"/>
</dbReference>
<proteinExistence type="predicted"/>